<dbReference type="EMBL" id="KK105949">
    <property type="protein sequence ID" value="KIY92106.1"/>
    <property type="molecule type" value="Genomic_DNA"/>
</dbReference>
<feature type="compositionally biased region" description="Low complexity" evidence="1">
    <location>
        <begin position="29"/>
        <end position="40"/>
    </location>
</feature>
<dbReference type="KEGG" id="mng:MNEG_15856"/>
<keyword evidence="3" id="KW-1185">Reference proteome</keyword>
<accession>A0A0D2LQ94</accession>
<feature type="region of interest" description="Disordered" evidence="1">
    <location>
        <begin position="112"/>
        <end position="161"/>
    </location>
</feature>
<feature type="compositionally biased region" description="Low complexity" evidence="1">
    <location>
        <begin position="124"/>
        <end position="147"/>
    </location>
</feature>
<organism evidence="2 3">
    <name type="scientific">Monoraphidium neglectum</name>
    <dbReference type="NCBI Taxonomy" id="145388"/>
    <lineage>
        <taxon>Eukaryota</taxon>
        <taxon>Viridiplantae</taxon>
        <taxon>Chlorophyta</taxon>
        <taxon>core chlorophytes</taxon>
        <taxon>Chlorophyceae</taxon>
        <taxon>CS clade</taxon>
        <taxon>Sphaeropleales</taxon>
        <taxon>Selenastraceae</taxon>
        <taxon>Monoraphidium</taxon>
    </lineage>
</organism>
<proteinExistence type="predicted"/>
<feature type="region of interest" description="Disordered" evidence="1">
    <location>
        <begin position="14"/>
        <end position="40"/>
    </location>
</feature>
<dbReference type="Proteomes" id="UP000054498">
    <property type="component" value="Unassembled WGS sequence"/>
</dbReference>
<evidence type="ECO:0000256" key="1">
    <source>
        <dbReference type="SAM" id="MobiDB-lite"/>
    </source>
</evidence>
<sequence>MAAGARTARLPLAVAAGADWRSPSPKPLQQHQQQQHQQLREPLQWWRSWRLWQLRRDGGSAGAAGATPSSIDQRALDAELAAHARFYAAAAAGADGSYEDYQHDHDDLPPVAEIVAGTDEPAPEADGAATPGEAGAAAAGGNQAPEPAADPEPEDARPAAS</sequence>
<evidence type="ECO:0000313" key="3">
    <source>
        <dbReference type="Proteomes" id="UP000054498"/>
    </source>
</evidence>
<gene>
    <name evidence="2" type="ORF">MNEG_15856</name>
</gene>
<reference evidence="2 3" key="1">
    <citation type="journal article" date="2013" name="BMC Genomics">
        <title>Reconstruction of the lipid metabolism for the microalga Monoraphidium neglectum from its genome sequence reveals characteristics suitable for biofuel production.</title>
        <authorList>
            <person name="Bogen C."/>
            <person name="Al-Dilaimi A."/>
            <person name="Albersmeier A."/>
            <person name="Wichmann J."/>
            <person name="Grundmann M."/>
            <person name="Rupp O."/>
            <person name="Lauersen K.J."/>
            <person name="Blifernez-Klassen O."/>
            <person name="Kalinowski J."/>
            <person name="Goesmann A."/>
            <person name="Mussgnug J.H."/>
            <person name="Kruse O."/>
        </authorList>
    </citation>
    <scope>NUCLEOTIDE SEQUENCE [LARGE SCALE GENOMIC DNA]</scope>
    <source>
        <strain evidence="2 3">SAG 48.87</strain>
    </source>
</reference>
<name>A0A0D2LQ94_9CHLO</name>
<dbReference type="AlphaFoldDB" id="A0A0D2LQ94"/>
<protein>
    <submittedName>
        <fullName evidence="2">Uncharacterized protein</fullName>
    </submittedName>
</protein>
<evidence type="ECO:0000313" key="2">
    <source>
        <dbReference type="EMBL" id="KIY92106.1"/>
    </source>
</evidence>
<dbReference type="GeneID" id="25733558"/>
<dbReference type="RefSeq" id="XP_013891126.1">
    <property type="nucleotide sequence ID" value="XM_014035672.1"/>
</dbReference>